<sequence length="78" mass="8994">MIREIFRSKTLAIDCLFQLLCSEFRFDSSHISLYSIGMSIFSRCFRSMFCVYSCDVSMDFTGDEMVDVNVMLMDSLGT</sequence>
<dbReference type="EMBL" id="MU849361">
    <property type="protein sequence ID" value="KAK2631648.1"/>
    <property type="molecule type" value="Genomic_DNA"/>
</dbReference>
<comment type="caution">
    <text evidence="1">The sequence shown here is derived from an EMBL/GenBank/DDBJ whole genome shotgun (WGS) entry which is preliminary data.</text>
</comment>
<accession>A0AAD9T9L7</accession>
<evidence type="ECO:0000313" key="1">
    <source>
        <dbReference type="EMBL" id="KAK2631648.1"/>
    </source>
</evidence>
<name>A0AAD9T9L7_EUCGR</name>
<keyword evidence="2" id="KW-1185">Reference proteome</keyword>
<dbReference type="AlphaFoldDB" id="A0AAD9T9L7"/>
<reference evidence="1 2" key="1">
    <citation type="journal article" date="2014" name="Nature">
        <title>The genome of Eucalyptus grandis.</title>
        <authorList>
            <person name="Myburg A.A."/>
            <person name="Grattapaglia D."/>
            <person name="Tuskan G.A."/>
            <person name="Hellsten U."/>
            <person name="Hayes R.D."/>
            <person name="Grimwood J."/>
            <person name="Jenkins J."/>
            <person name="Lindquist E."/>
            <person name="Tice H."/>
            <person name="Bauer D."/>
            <person name="Goodstein D.M."/>
            <person name="Dubchak I."/>
            <person name="Poliakov A."/>
            <person name="Mizrachi E."/>
            <person name="Kullan A.R."/>
            <person name="Hussey S.G."/>
            <person name="Pinard D."/>
            <person name="van der Merwe K."/>
            <person name="Singh P."/>
            <person name="van Jaarsveld I."/>
            <person name="Silva-Junior O.B."/>
            <person name="Togawa R.C."/>
            <person name="Pappas M.R."/>
            <person name="Faria D.A."/>
            <person name="Sansaloni C.P."/>
            <person name="Petroli C.D."/>
            <person name="Yang X."/>
            <person name="Ranjan P."/>
            <person name="Tschaplinski T.J."/>
            <person name="Ye C.Y."/>
            <person name="Li T."/>
            <person name="Sterck L."/>
            <person name="Vanneste K."/>
            <person name="Murat F."/>
            <person name="Soler M."/>
            <person name="Clemente H.S."/>
            <person name="Saidi N."/>
            <person name="Cassan-Wang H."/>
            <person name="Dunand C."/>
            <person name="Hefer C.A."/>
            <person name="Bornberg-Bauer E."/>
            <person name="Kersting A.R."/>
            <person name="Vining K."/>
            <person name="Amarasinghe V."/>
            <person name="Ranik M."/>
            <person name="Naithani S."/>
            <person name="Elser J."/>
            <person name="Boyd A.E."/>
            <person name="Liston A."/>
            <person name="Spatafora J.W."/>
            <person name="Dharmwardhana P."/>
            <person name="Raja R."/>
            <person name="Sullivan C."/>
            <person name="Romanel E."/>
            <person name="Alves-Ferreira M."/>
            <person name="Kulheim C."/>
            <person name="Foley W."/>
            <person name="Carocha V."/>
            <person name="Paiva J."/>
            <person name="Kudrna D."/>
            <person name="Brommonschenkel S.H."/>
            <person name="Pasquali G."/>
            <person name="Byrne M."/>
            <person name="Rigault P."/>
            <person name="Tibbits J."/>
            <person name="Spokevicius A."/>
            <person name="Jones R.C."/>
            <person name="Steane D.A."/>
            <person name="Vaillancourt R.E."/>
            <person name="Potts B.M."/>
            <person name="Joubert F."/>
            <person name="Barry K."/>
            <person name="Pappas G.J."/>
            <person name="Strauss S.H."/>
            <person name="Jaiswal P."/>
            <person name="Grima-Pettenati J."/>
            <person name="Salse J."/>
            <person name="Van de Peer Y."/>
            <person name="Rokhsar D.S."/>
            <person name="Schmutz J."/>
        </authorList>
    </citation>
    <scope>NUCLEOTIDE SEQUENCE [LARGE SCALE GENOMIC DNA]</scope>
    <source>
        <strain evidence="2">cv. BRASUZ1</strain>
        <tissue evidence="1">Leaf extractions</tissue>
    </source>
</reference>
<evidence type="ECO:0000313" key="2">
    <source>
        <dbReference type="Proteomes" id="UP000030711"/>
    </source>
</evidence>
<organism evidence="1 2">
    <name type="scientific">Eucalyptus grandis</name>
    <name type="common">Flooded gum</name>
    <dbReference type="NCBI Taxonomy" id="71139"/>
    <lineage>
        <taxon>Eukaryota</taxon>
        <taxon>Viridiplantae</taxon>
        <taxon>Streptophyta</taxon>
        <taxon>Embryophyta</taxon>
        <taxon>Tracheophyta</taxon>
        <taxon>Spermatophyta</taxon>
        <taxon>Magnoliopsida</taxon>
        <taxon>eudicotyledons</taxon>
        <taxon>Gunneridae</taxon>
        <taxon>Pentapetalae</taxon>
        <taxon>rosids</taxon>
        <taxon>malvids</taxon>
        <taxon>Myrtales</taxon>
        <taxon>Myrtaceae</taxon>
        <taxon>Myrtoideae</taxon>
        <taxon>Eucalypteae</taxon>
        <taxon>Eucalyptus</taxon>
    </lineage>
</organism>
<proteinExistence type="predicted"/>
<dbReference type="Proteomes" id="UP000030711">
    <property type="component" value="Unassembled WGS sequence"/>
</dbReference>
<gene>
    <name evidence="1" type="ORF">EUGRSUZ_L02632</name>
</gene>
<protein>
    <submittedName>
        <fullName evidence="1">Uncharacterized protein</fullName>
    </submittedName>
</protein>